<name>A0A643C3Z7_BALPH</name>
<feature type="region of interest" description="Disordered" evidence="1">
    <location>
        <begin position="65"/>
        <end position="84"/>
    </location>
</feature>
<accession>A0A643C3Z7</accession>
<evidence type="ECO:0000256" key="1">
    <source>
        <dbReference type="SAM" id="MobiDB-lite"/>
    </source>
</evidence>
<evidence type="ECO:0000313" key="2">
    <source>
        <dbReference type="EMBL" id="KAB0394742.1"/>
    </source>
</evidence>
<dbReference type="EMBL" id="SGJD01002702">
    <property type="protein sequence ID" value="KAB0394742.1"/>
    <property type="molecule type" value="Genomic_DNA"/>
</dbReference>
<gene>
    <name evidence="2" type="ORF">E2I00_009622</name>
</gene>
<proteinExistence type="predicted"/>
<sequence>MLTAEDEHVKHGLSILKLLEAVQLPQKRQPEGHILEKSGKATSLPCREHRAIPGISWCWRTRFRGGRKHSLPEPKRQPQRLRRC</sequence>
<protein>
    <submittedName>
        <fullName evidence="2">Uncharacterized protein</fullName>
    </submittedName>
</protein>
<comment type="caution">
    <text evidence="2">The sequence shown here is derived from an EMBL/GenBank/DDBJ whole genome shotgun (WGS) entry which is preliminary data.</text>
</comment>
<organism evidence="2 3">
    <name type="scientific">Balaenoptera physalus</name>
    <name type="common">Fin whale</name>
    <name type="synonym">Balaena physalus</name>
    <dbReference type="NCBI Taxonomy" id="9770"/>
    <lineage>
        <taxon>Eukaryota</taxon>
        <taxon>Metazoa</taxon>
        <taxon>Chordata</taxon>
        <taxon>Craniata</taxon>
        <taxon>Vertebrata</taxon>
        <taxon>Euteleostomi</taxon>
        <taxon>Mammalia</taxon>
        <taxon>Eutheria</taxon>
        <taxon>Laurasiatheria</taxon>
        <taxon>Artiodactyla</taxon>
        <taxon>Whippomorpha</taxon>
        <taxon>Cetacea</taxon>
        <taxon>Mysticeti</taxon>
        <taxon>Balaenopteridae</taxon>
        <taxon>Balaenoptera</taxon>
    </lineage>
</organism>
<evidence type="ECO:0000313" key="3">
    <source>
        <dbReference type="Proteomes" id="UP000437017"/>
    </source>
</evidence>
<dbReference type="Proteomes" id="UP000437017">
    <property type="component" value="Unassembled WGS sequence"/>
</dbReference>
<keyword evidence="3" id="KW-1185">Reference proteome</keyword>
<dbReference type="AlphaFoldDB" id="A0A643C3Z7"/>
<reference evidence="2 3" key="1">
    <citation type="journal article" date="2019" name="PLoS ONE">
        <title>Genomic analyses reveal an absence of contemporary introgressive admixture between fin whales and blue whales, despite known hybrids.</title>
        <authorList>
            <person name="Westbury M.V."/>
            <person name="Petersen B."/>
            <person name="Lorenzen E.D."/>
        </authorList>
    </citation>
    <scope>NUCLEOTIDE SEQUENCE [LARGE SCALE GENOMIC DNA]</scope>
    <source>
        <strain evidence="2">FinWhale-01</strain>
    </source>
</reference>